<dbReference type="PANTHER" id="PTHR10151:SF120">
    <property type="entry name" value="BIS(5'-ADENOSYL)-TRIPHOSPHATASE"/>
    <property type="match status" value="1"/>
</dbReference>
<dbReference type="PANTHER" id="PTHR10151">
    <property type="entry name" value="ECTONUCLEOTIDE PYROPHOSPHATASE/PHOSPHODIESTERASE"/>
    <property type="match status" value="1"/>
</dbReference>
<dbReference type="Pfam" id="PF01663">
    <property type="entry name" value="Phosphodiest"/>
    <property type="match status" value="1"/>
</dbReference>
<accession>A0A4R6VRC1</accession>
<proteinExistence type="predicted"/>
<name>A0A4R6VRC1_9PSEU</name>
<dbReference type="AlphaFoldDB" id="A0A4R6VRC1"/>
<organism evidence="1 2">
    <name type="scientific">Actinomycetospora succinea</name>
    <dbReference type="NCBI Taxonomy" id="663603"/>
    <lineage>
        <taxon>Bacteria</taxon>
        <taxon>Bacillati</taxon>
        <taxon>Actinomycetota</taxon>
        <taxon>Actinomycetes</taxon>
        <taxon>Pseudonocardiales</taxon>
        <taxon>Pseudonocardiaceae</taxon>
        <taxon>Actinomycetospora</taxon>
    </lineage>
</organism>
<protein>
    <submittedName>
        <fullName evidence="1">Type I phosphodiesterase/nucleotide pyrophosphatase</fullName>
    </submittedName>
</protein>
<dbReference type="InterPro" id="IPR002591">
    <property type="entry name" value="Phosphodiest/P_Trfase"/>
</dbReference>
<dbReference type="EMBL" id="SNYO01000001">
    <property type="protein sequence ID" value="TDQ65106.1"/>
    <property type="molecule type" value="Genomic_DNA"/>
</dbReference>
<evidence type="ECO:0000313" key="1">
    <source>
        <dbReference type="EMBL" id="TDQ65106.1"/>
    </source>
</evidence>
<sequence>MPGVEAAELVLPDPARPGLHDVMPALLDAVTGGPQRLGLPPVRAAALLLVDGLGHRLLHEHASDAPFLASMADHGPLLVGFPSSTSISVTSLGTGLPPGTHGTLGIRFRVDGTLLDSLTWTSDAGNADRTLEALPPETVQPHPTVFERAAARDVGATVVSARAFRESGLTRSALRGADYRGVGAFGDLAAELLDALGRPGPQLVYAYHADLDQLGHLHGPGSTAWRWQLRQIDRLVEQLVAELPAGTLLAVTGDHGMVTVDRRYDADTDPDLRAGVALVGGDPRARLVYAEDGAADDVLATWRGVLGEDAWVLPGAEVLERGWFGALDDPVRPRVPDVVAALRGTAAVVRTEGERLLSRLPGQHGSLTGDEHVVPLLAAARV</sequence>
<reference evidence="1 2" key="1">
    <citation type="submission" date="2019-03" db="EMBL/GenBank/DDBJ databases">
        <title>Genomic Encyclopedia of Type Strains, Phase IV (KMG-IV): sequencing the most valuable type-strain genomes for metagenomic binning, comparative biology and taxonomic classification.</title>
        <authorList>
            <person name="Goeker M."/>
        </authorList>
    </citation>
    <scope>NUCLEOTIDE SEQUENCE [LARGE SCALE GENOMIC DNA]</scope>
    <source>
        <strain evidence="1 2">DSM 45775</strain>
    </source>
</reference>
<keyword evidence="2" id="KW-1185">Reference proteome</keyword>
<dbReference type="SUPFAM" id="SSF53649">
    <property type="entry name" value="Alkaline phosphatase-like"/>
    <property type="match status" value="1"/>
</dbReference>
<evidence type="ECO:0000313" key="2">
    <source>
        <dbReference type="Proteomes" id="UP000295705"/>
    </source>
</evidence>
<dbReference type="Gene3D" id="3.40.720.10">
    <property type="entry name" value="Alkaline Phosphatase, subunit A"/>
    <property type="match status" value="1"/>
</dbReference>
<comment type="caution">
    <text evidence="1">The sequence shown here is derived from an EMBL/GenBank/DDBJ whole genome shotgun (WGS) entry which is preliminary data.</text>
</comment>
<dbReference type="OrthoDB" id="9779267at2"/>
<dbReference type="GO" id="GO:0016787">
    <property type="term" value="F:hydrolase activity"/>
    <property type="evidence" value="ECO:0007669"/>
    <property type="project" value="UniProtKB-ARBA"/>
</dbReference>
<dbReference type="Proteomes" id="UP000295705">
    <property type="component" value="Unassembled WGS sequence"/>
</dbReference>
<gene>
    <name evidence="1" type="ORF">EV188_101355</name>
</gene>
<dbReference type="InterPro" id="IPR017850">
    <property type="entry name" value="Alkaline_phosphatase_core_sf"/>
</dbReference>